<reference evidence="8" key="2">
    <citation type="submission" date="2020-05" db="UniProtKB">
        <authorList>
            <consortium name="EnsemblMetazoa"/>
        </authorList>
    </citation>
    <scope>IDENTIFICATION</scope>
    <source>
        <strain evidence="8">wikel</strain>
    </source>
</reference>
<evidence type="ECO:0000313" key="7">
    <source>
        <dbReference type="EMBL" id="EEC06735.1"/>
    </source>
</evidence>
<feature type="transmembrane region" description="Helical" evidence="5">
    <location>
        <begin position="139"/>
        <end position="162"/>
    </location>
</feature>
<dbReference type="VEuPathDB" id="VectorBase:ISCI011827"/>
<dbReference type="GO" id="GO:0005886">
    <property type="term" value="C:plasma membrane"/>
    <property type="evidence" value="ECO:0000318"/>
    <property type="project" value="GO_Central"/>
</dbReference>
<evidence type="ECO:0000256" key="1">
    <source>
        <dbReference type="ARBA" id="ARBA00004141"/>
    </source>
</evidence>
<keyword evidence="2 5" id="KW-0812">Transmembrane</keyword>
<sequence>SKLLGWFPIVTWVREYDLRHELLPDLLTGVTLAVFHVPQSFGYSLLAGVSPIYGLYTSLFPMIMYAIFGTSRHASIGAFAVVSIMTGILVEENKQEYSAADSDGVLLAMTLFVASRLLPEGPYLATTSLAAKWSELSRVTAFLVRGQLAFHALGLGSLSVFLSEQLVSGFTAGVSVHIGSSQLPGLFGINITLYSGPFLLVKSYAEFFHRIAETHLPTLALSATSFILMLLVKILCDPFVTSKIGVP</sequence>
<dbReference type="Pfam" id="PF00916">
    <property type="entry name" value="Sulfate_transp"/>
    <property type="match status" value="1"/>
</dbReference>
<evidence type="ECO:0000256" key="4">
    <source>
        <dbReference type="ARBA" id="ARBA00023136"/>
    </source>
</evidence>
<dbReference type="GO" id="GO:0015108">
    <property type="term" value="F:chloride transmembrane transporter activity"/>
    <property type="evidence" value="ECO:0000318"/>
    <property type="project" value="GO_Central"/>
</dbReference>
<dbReference type="InterPro" id="IPR011547">
    <property type="entry name" value="SLC26A/SulP_dom"/>
</dbReference>
<feature type="non-terminal residue" evidence="7">
    <location>
        <position position="1"/>
    </location>
</feature>
<dbReference type="AlphaFoldDB" id="B7PJG3"/>
<dbReference type="EMBL" id="ABJB010937059">
    <property type="status" value="NOT_ANNOTATED_CDS"/>
    <property type="molecule type" value="Genomic_DNA"/>
</dbReference>
<evidence type="ECO:0000256" key="5">
    <source>
        <dbReference type="SAM" id="Phobius"/>
    </source>
</evidence>
<keyword evidence="9" id="KW-1185">Reference proteome</keyword>
<dbReference type="InterPro" id="IPR001902">
    <property type="entry name" value="SLC26A/SulP_fam"/>
</dbReference>
<dbReference type="GO" id="GO:0019531">
    <property type="term" value="F:oxalate transmembrane transporter activity"/>
    <property type="evidence" value="ECO:0000318"/>
    <property type="project" value="GO_Central"/>
</dbReference>
<dbReference type="InterPro" id="IPR018045">
    <property type="entry name" value="S04_transporter_CS"/>
</dbReference>
<dbReference type="VEuPathDB" id="VectorBase:ISCW004043"/>
<proteinExistence type="predicted"/>
<organism>
    <name type="scientific">Ixodes scapularis</name>
    <name type="common">Black-legged tick</name>
    <name type="synonym">Deer tick</name>
    <dbReference type="NCBI Taxonomy" id="6945"/>
    <lineage>
        <taxon>Eukaryota</taxon>
        <taxon>Metazoa</taxon>
        <taxon>Ecdysozoa</taxon>
        <taxon>Arthropoda</taxon>
        <taxon>Chelicerata</taxon>
        <taxon>Arachnida</taxon>
        <taxon>Acari</taxon>
        <taxon>Parasitiformes</taxon>
        <taxon>Ixodida</taxon>
        <taxon>Ixodoidea</taxon>
        <taxon>Ixodidae</taxon>
        <taxon>Ixodinae</taxon>
        <taxon>Ixodes</taxon>
    </lineage>
</organism>
<dbReference type="EnsemblMetazoa" id="ISCW004043-RA">
    <property type="protein sequence ID" value="ISCW004043-PA"/>
    <property type="gene ID" value="ISCW004043"/>
</dbReference>
<dbReference type="HOGENOM" id="CLU_003182_5_3_1"/>
<dbReference type="STRING" id="6945.B7PJG3"/>
<protein>
    <submittedName>
        <fullName evidence="7 8">Sulfate/bicarbonate/oxalate exchanger SAT-1, putative</fullName>
    </submittedName>
</protein>
<dbReference type="GO" id="GO:1902358">
    <property type="term" value="P:sulfate transmembrane transport"/>
    <property type="evidence" value="ECO:0000318"/>
    <property type="project" value="GO_Central"/>
</dbReference>
<dbReference type="EMBL" id="DS726271">
    <property type="protein sequence ID" value="EEC06735.1"/>
    <property type="molecule type" value="Genomic_DNA"/>
</dbReference>
<keyword evidence="4 5" id="KW-0472">Membrane</keyword>
<dbReference type="PROSITE" id="PS01130">
    <property type="entry name" value="SLC26A"/>
    <property type="match status" value="1"/>
</dbReference>
<dbReference type="Proteomes" id="UP000001555">
    <property type="component" value="Unassembled WGS sequence"/>
</dbReference>
<feature type="transmembrane region" description="Helical" evidence="5">
    <location>
        <begin position="45"/>
        <end position="68"/>
    </location>
</feature>
<accession>B7PJG3</accession>
<evidence type="ECO:0000313" key="8">
    <source>
        <dbReference type="EnsemblMetazoa" id="ISCW004043-PA"/>
    </source>
</evidence>
<dbReference type="GO" id="GO:0008271">
    <property type="term" value="F:secondary active sulfate transmembrane transporter activity"/>
    <property type="evidence" value="ECO:0007669"/>
    <property type="project" value="InterPro"/>
</dbReference>
<reference evidence="7 9" key="1">
    <citation type="submission" date="2008-03" db="EMBL/GenBank/DDBJ databases">
        <title>Annotation of Ixodes scapularis.</title>
        <authorList>
            <consortium name="Ixodes scapularis Genome Project Consortium"/>
            <person name="Caler E."/>
            <person name="Hannick L.I."/>
            <person name="Bidwell S."/>
            <person name="Joardar V."/>
            <person name="Thiagarajan M."/>
            <person name="Amedeo P."/>
            <person name="Galinsky K.J."/>
            <person name="Schobel S."/>
            <person name="Inman J."/>
            <person name="Hostetler J."/>
            <person name="Miller J."/>
            <person name="Hammond M."/>
            <person name="Megy K."/>
            <person name="Lawson D."/>
            <person name="Kodira C."/>
            <person name="Sutton G."/>
            <person name="Meyer J."/>
            <person name="Hill C.A."/>
            <person name="Birren B."/>
            <person name="Nene V."/>
            <person name="Collins F."/>
            <person name="Alarcon-Chaidez F."/>
            <person name="Wikel S."/>
            <person name="Strausberg R."/>
        </authorList>
    </citation>
    <scope>NUCLEOTIDE SEQUENCE [LARGE SCALE GENOMIC DNA]</scope>
    <source>
        <strain evidence="9">Wikel</strain>
        <strain evidence="7">Wikel colony</strain>
    </source>
</reference>
<feature type="domain" description="SLC26A/SulP transporter" evidence="6">
    <location>
        <begin position="23"/>
        <end position="239"/>
    </location>
</feature>
<dbReference type="PaxDb" id="6945-B7PJG3"/>
<dbReference type="PANTHER" id="PTHR11814">
    <property type="entry name" value="SULFATE TRANSPORTER"/>
    <property type="match status" value="1"/>
</dbReference>
<feature type="transmembrane region" description="Helical" evidence="5">
    <location>
        <begin position="216"/>
        <end position="236"/>
    </location>
</feature>
<dbReference type="GO" id="GO:0015106">
    <property type="term" value="F:bicarbonate transmembrane transporter activity"/>
    <property type="evidence" value="ECO:0000318"/>
    <property type="project" value="GO_Central"/>
</dbReference>
<evidence type="ECO:0000256" key="3">
    <source>
        <dbReference type="ARBA" id="ARBA00022989"/>
    </source>
</evidence>
<gene>
    <name evidence="7" type="ORF">IscW_ISCW004043</name>
</gene>
<keyword evidence="3 5" id="KW-1133">Transmembrane helix</keyword>
<dbReference type="EMBL" id="ABJB010390881">
    <property type="status" value="NOT_ANNOTATED_CDS"/>
    <property type="molecule type" value="Genomic_DNA"/>
</dbReference>
<feature type="non-terminal residue" evidence="7">
    <location>
        <position position="247"/>
    </location>
</feature>
<dbReference type="OrthoDB" id="7365796at2759"/>
<dbReference type="VEuPathDB" id="VectorBase:ISCP_022402"/>
<evidence type="ECO:0000313" key="9">
    <source>
        <dbReference type="Proteomes" id="UP000001555"/>
    </source>
</evidence>
<dbReference type="EMBL" id="ABJB010115093">
    <property type="status" value="NOT_ANNOTATED_CDS"/>
    <property type="molecule type" value="Genomic_DNA"/>
</dbReference>
<name>B7PJG3_IXOSC</name>
<dbReference type="GO" id="GO:0015116">
    <property type="term" value="F:sulfate transmembrane transporter activity"/>
    <property type="evidence" value="ECO:0000318"/>
    <property type="project" value="GO_Central"/>
</dbReference>
<evidence type="ECO:0000256" key="2">
    <source>
        <dbReference type="ARBA" id="ARBA00022692"/>
    </source>
</evidence>
<comment type="subcellular location">
    <subcellularLocation>
        <location evidence="1">Membrane</location>
        <topology evidence="1">Multi-pass membrane protein</topology>
    </subcellularLocation>
</comment>
<dbReference type="GO" id="GO:1902476">
    <property type="term" value="P:chloride transmembrane transport"/>
    <property type="evidence" value="ECO:0000318"/>
    <property type="project" value="GO_Central"/>
</dbReference>
<feature type="transmembrane region" description="Helical" evidence="5">
    <location>
        <begin position="183"/>
        <end position="204"/>
    </location>
</feature>
<evidence type="ECO:0000259" key="6">
    <source>
        <dbReference type="Pfam" id="PF00916"/>
    </source>
</evidence>